<keyword evidence="3" id="KW-1003">Cell membrane</keyword>
<keyword evidence="9" id="KW-1185">Reference proteome</keyword>
<feature type="transmembrane region" description="Helical" evidence="7">
    <location>
        <begin position="147"/>
        <end position="169"/>
    </location>
</feature>
<feature type="transmembrane region" description="Helical" evidence="7">
    <location>
        <begin position="74"/>
        <end position="96"/>
    </location>
</feature>
<keyword evidence="6 7" id="KW-0472">Membrane</keyword>
<dbReference type="EMBL" id="JAPFQI010000001">
    <property type="protein sequence ID" value="MCW8084540.1"/>
    <property type="molecule type" value="Genomic_DNA"/>
</dbReference>
<dbReference type="InterPro" id="IPR003370">
    <property type="entry name" value="Chromate_transpt"/>
</dbReference>
<organism evidence="8 9">
    <name type="scientific">Sabulicella glaciei</name>
    <dbReference type="NCBI Taxonomy" id="2984948"/>
    <lineage>
        <taxon>Bacteria</taxon>
        <taxon>Pseudomonadati</taxon>
        <taxon>Pseudomonadota</taxon>
        <taxon>Alphaproteobacteria</taxon>
        <taxon>Acetobacterales</taxon>
        <taxon>Acetobacteraceae</taxon>
        <taxon>Sabulicella</taxon>
    </lineage>
</organism>
<dbReference type="RefSeq" id="WP_301588171.1">
    <property type="nucleotide sequence ID" value="NZ_JAPFQI010000001.1"/>
</dbReference>
<evidence type="ECO:0000313" key="8">
    <source>
        <dbReference type="EMBL" id="MCW8084540.1"/>
    </source>
</evidence>
<reference evidence="8 9" key="1">
    <citation type="submission" date="2022-10" db="EMBL/GenBank/DDBJ databases">
        <title>Roseococcus glaciei nov., sp. nov., isolated from glacier.</title>
        <authorList>
            <person name="Liu Q."/>
            <person name="Xin Y.-H."/>
        </authorList>
    </citation>
    <scope>NUCLEOTIDE SEQUENCE [LARGE SCALE GENOMIC DNA]</scope>
    <source>
        <strain evidence="8 9">MDT2-1-1</strain>
    </source>
</reference>
<dbReference type="PANTHER" id="PTHR43663:SF1">
    <property type="entry name" value="CHROMATE TRANSPORTER"/>
    <property type="match status" value="1"/>
</dbReference>
<comment type="subcellular location">
    <subcellularLocation>
        <location evidence="1">Cell membrane</location>
        <topology evidence="1">Multi-pass membrane protein</topology>
    </subcellularLocation>
</comment>
<evidence type="ECO:0000313" key="9">
    <source>
        <dbReference type="Proteomes" id="UP001526430"/>
    </source>
</evidence>
<comment type="caution">
    <text evidence="8">The sequence shown here is derived from an EMBL/GenBank/DDBJ whole genome shotgun (WGS) entry which is preliminary data.</text>
</comment>
<dbReference type="InterPro" id="IPR052518">
    <property type="entry name" value="CHR_Transporter"/>
</dbReference>
<sequence>MILQLFLTFSLLSLLAIGGANAVLPEMYRQIVEIHGWMEAATFAQLFALAQAAPGPNILAASVMGWRIAGPSGLAAATLGMLLPAAILAWCVAGVTQRLSRAPWLKPAQFGLVPVAIGLIAASGVIMAEAAGTGPLPWIIILGSAAFVWRTAFSPLWALAAGGVLGWILL</sequence>
<feature type="transmembrane region" description="Helical" evidence="7">
    <location>
        <begin position="108"/>
        <end position="127"/>
    </location>
</feature>
<proteinExistence type="inferred from homology"/>
<dbReference type="Proteomes" id="UP001526430">
    <property type="component" value="Unassembled WGS sequence"/>
</dbReference>
<evidence type="ECO:0000256" key="5">
    <source>
        <dbReference type="ARBA" id="ARBA00022989"/>
    </source>
</evidence>
<evidence type="ECO:0000256" key="1">
    <source>
        <dbReference type="ARBA" id="ARBA00004651"/>
    </source>
</evidence>
<evidence type="ECO:0000256" key="2">
    <source>
        <dbReference type="ARBA" id="ARBA00005262"/>
    </source>
</evidence>
<evidence type="ECO:0000256" key="7">
    <source>
        <dbReference type="SAM" id="Phobius"/>
    </source>
</evidence>
<evidence type="ECO:0000256" key="6">
    <source>
        <dbReference type="ARBA" id="ARBA00023136"/>
    </source>
</evidence>
<gene>
    <name evidence="8" type="ORF">OF850_02780</name>
</gene>
<accession>A0ABT3NQU7</accession>
<dbReference type="Pfam" id="PF02417">
    <property type="entry name" value="Chromate_transp"/>
    <property type="match status" value="1"/>
</dbReference>
<evidence type="ECO:0000256" key="4">
    <source>
        <dbReference type="ARBA" id="ARBA00022692"/>
    </source>
</evidence>
<comment type="similarity">
    <text evidence="2">Belongs to the chromate ion transporter (CHR) (TC 2.A.51) family.</text>
</comment>
<protein>
    <submittedName>
        <fullName evidence="8">Chromate transporter</fullName>
    </submittedName>
</protein>
<evidence type="ECO:0000256" key="3">
    <source>
        <dbReference type="ARBA" id="ARBA00022475"/>
    </source>
</evidence>
<dbReference type="PANTHER" id="PTHR43663">
    <property type="entry name" value="CHROMATE TRANSPORT PROTEIN-RELATED"/>
    <property type="match status" value="1"/>
</dbReference>
<keyword evidence="4 7" id="KW-0812">Transmembrane</keyword>
<name>A0ABT3NQU7_9PROT</name>
<keyword evidence="5 7" id="KW-1133">Transmembrane helix</keyword>